<organism evidence="2 3">
    <name type="scientific">Blattamonas nauphoetae</name>
    <dbReference type="NCBI Taxonomy" id="2049346"/>
    <lineage>
        <taxon>Eukaryota</taxon>
        <taxon>Metamonada</taxon>
        <taxon>Preaxostyla</taxon>
        <taxon>Oxymonadida</taxon>
        <taxon>Blattamonas</taxon>
    </lineage>
</organism>
<name>A0ABQ9YF62_9EUKA</name>
<evidence type="ECO:0000259" key="1">
    <source>
        <dbReference type="PROSITE" id="PS51322"/>
    </source>
</evidence>
<dbReference type="PROSITE" id="PS51322">
    <property type="entry name" value="UEV"/>
    <property type="match status" value="1"/>
</dbReference>
<gene>
    <name evidence="2" type="ORF">BLNAU_2884</name>
</gene>
<dbReference type="InterPro" id="IPR052070">
    <property type="entry name" value="ESCRT-I_UEV_domain"/>
</dbReference>
<dbReference type="InterPro" id="IPR016135">
    <property type="entry name" value="UBQ-conjugating_enzyme/RWD"/>
</dbReference>
<protein>
    <recommendedName>
        <fullName evidence="1">UEV domain-containing protein</fullName>
    </recommendedName>
</protein>
<evidence type="ECO:0000313" key="3">
    <source>
        <dbReference type="Proteomes" id="UP001281761"/>
    </source>
</evidence>
<dbReference type="Pfam" id="PF05743">
    <property type="entry name" value="UEV"/>
    <property type="match status" value="1"/>
</dbReference>
<feature type="domain" description="UEV" evidence="1">
    <location>
        <begin position="1"/>
        <end position="120"/>
    </location>
</feature>
<comment type="caution">
    <text evidence="2">The sequence shown here is derived from an EMBL/GenBank/DDBJ whole genome shotgun (WGS) entry which is preliminary data.</text>
</comment>
<dbReference type="EMBL" id="JARBJD010000012">
    <property type="protein sequence ID" value="KAK2962224.1"/>
    <property type="molecule type" value="Genomic_DNA"/>
</dbReference>
<dbReference type="PANTHER" id="PTHR23306:SF3">
    <property type="entry name" value="TUMOR SUPPRESSOR PROTEIN 101"/>
    <property type="match status" value="1"/>
</dbReference>
<accession>A0ABQ9YF62</accession>
<sequence length="326" mass="36807">MALQFLSQKAEHPGYSLERSPDQIHFSAIVDCLIQAPIRGQVYNFPMRFTFPFNYPSAPPHLKVVPTSNMYIPNGHPYVYPDGTVNLLILQNWTANTDFPTIYHHLLQAFAQKSPLFAKPQGQQQSSLPKPPYLTPSTANQLGMTQAFTPNPTPAPVDPLRKQLAGEIGRRLNEDVGFIISECNRQRESLQQCLRVCTPLISDLNKDIESKQAVTDDLTRSISFFEDRVPQIQNWIDEHPSLVDENGDICAQLMPKEPNKAKMVKLSSSIRAFQATTAILSDVQCDEQNLNDLLVEYRQLCRSNFQNTVELLNLGLADPLFERALK</sequence>
<reference evidence="2 3" key="1">
    <citation type="journal article" date="2022" name="bioRxiv">
        <title>Genomics of Preaxostyla Flagellates Illuminates Evolutionary Transitions and the Path Towards Mitochondrial Loss.</title>
        <authorList>
            <person name="Novak L.V.F."/>
            <person name="Treitli S.C."/>
            <person name="Pyrih J."/>
            <person name="Halakuc P."/>
            <person name="Pipaliya S.V."/>
            <person name="Vacek V."/>
            <person name="Brzon O."/>
            <person name="Soukal P."/>
            <person name="Eme L."/>
            <person name="Dacks J.B."/>
            <person name="Karnkowska A."/>
            <person name="Elias M."/>
            <person name="Hampl V."/>
        </authorList>
    </citation>
    <scope>NUCLEOTIDE SEQUENCE [LARGE SCALE GENOMIC DNA]</scope>
    <source>
        <strain evidence="2">NAU3</strain>
        <tissue evidence="2">Gut</tissue>
    </source>
</reference>
<dbReference type="InterPro" id="IPR008883">
    <property type="entry name" value="UEV_N"/>
</dbReference>
<proteinExistence type="predicted"/>
<dbReference type="CDD" id="cd11685">
    <property type="entry name" value="UEV_TSG101-like"/>
    <property type="match status" value="1"/>
</dbReference>
<dbReference type="Gene3D" id="3.10.110.10">
    <property type="entry name" value="Ubiquitin Conjugating Enzyme"/>
    <property type="match status" value="1"/>
</dbReference>
<keyword evidence="3" id="KW-1185">Reference proteome</keyword>
<dbReference type="PANTHER" id="PTHR23306">
    <property type="entry name" value="TUMOR SUSCEPTIBILITY GENE 101 PROTEIN-RELATED"/>
    <property type="match status" value="1"/>
</dbReference>
<evidence type="ECO:0000313" key="2">
    <source>
        <dbReference type="EMBL" id="KAK2962224.1"/>
    </source>
</evidence>
<dbReference type="SUPFAM" id="SSF54495">
    <property type="entry name" value="UBC-like"/>
    <property type="match status" value="1"/>
</dbReference>
<dbReference type="Proteomes" id="UP001281761">
    <property type="component" value="Unassembled WGS sequence"/>
</dbReference>